<comment type="caution">
    <text evidence="10">The sequence shown here is derived from an EMBL/GenBank/DDBJ whole genome shotgun (WGS) entry which is preliminary data.</text>
</comment>
<dbReference type="CDD" id="cd00067">
    <property type="entry name" value="GAL4"/>
    <property type="match status" value="1"/>
</dbReference>
<keyword evidence="8" id="KW-0812">Transmembrane</keyword>
<dbReference type="InterPro" id="IPR007219">
    <property type="entry name" value="XnlR_reg_dom"/>
</dbReference>
<evidence type="ECO:0000256" key="3">
    <source>
        <dbReference type="ARBA" id="ARBA00023015"/>
    </source>
</evidence>
<dbReference type="InterPro" id="IPR036864">
    <property type="entry name" value="Zn2-C6_fun-type_DNA-bd_sf"/>
</dbReference>
<dbReference type="SMART" id="SM00906">
    <property type="entry name" value="Fungal_trans"/>
    <property type="match status" value="1"/>
</dbReference>
<comment type="subcellular location">
    <subcellularLocation>
        <location evidence="1">Nucleus</location>
    </subcellularLocation>
</comment>
<keyword evidence="6" id="KW-0539">Nucleus</keyword>
<keyword evidence="5" id="KW-0804">Transcription</keyword>
<dbReference type="Pfam" id="PF04082">
    <property type="entry name" value="Fungal_trans"/>
    <property type="match status" value="1"/>
</dbReference>
<feature type="compositionally biased region" description="Polar residues" evidence="7">
    <location>
        <begin position="696"/>
        <end position="717"/>
    </location>
</feature>
<evidence type="ECO:0000256" key="8">
    <source>
        <dbReference type="SAM" id="Phobius"/>
    </source>
</evidence>
<feature type="domain" description="Zn(2)-C6 fungal-type" evidence="9">
    <location>
        <begin position="57"/>
        <end position="86"/>
    </location>
</feature>
<evidence type="ECO:0000313" key="10">
    <source>
        <dbReference type="EMBL" id="TKX25991.1"/>
    </source>
</evidence>
<dbReference type="PROSITE" id="PS50048">
    <property type="entry name" value="ZN2_CY6_FUNGAL_2"/>
    <property type="match status" value="1"/>
</dbReference>
<dbReference type="InterPro" id="IPR051711">
    <property type="entry name" value="Stress_Response_Reg"/>
</dbReference>
<evidence type="ECO:0000313" key="11">
    <source>
        <dbReference type="Proteomes" id="UP000308133"/>
    </source>
</evidence>
<dbReference type="GO" id="GO:0005634">
    <property type="term" value="C:nucleus"/>
    <property type="evidence" value="ECO:0007669"/>
    <property type="project" value="UniProtKB-SubCell"/>
</dbReference>
<dbReference type="Pfam" id="PF00172">
    <property type="entry name" value="Zn_clus"/>
    <property type="match status" value="1"/>
</dbReference>
<gene>
    <name evidence="10" type="ORF">C1H76_1838</name>
</gene>
<dbReference type="Gene3D" id="4.10.240.10">
    <property type="entry name" value="Zn(2)-C6 fungal-type DNA-binding domain"/>
    <property type="match status" value="1"/>
</dbReference>
<proteinExistence type="predicted"/>
<evidence type="ECO:0000256" key="5">
    <source>
        <dbReference type="ARBA" id="ARBA00023163"/>
    </source>
</evidence>
<dbReference type="InterPro" id="IPR001138">
    <property type="entry name" value="Zn2Cys6_DnaBD"/>
</dbReference>
<evidence type="ECO:0000256" key="2">
    <source>
        <dbReference type="ARBA" id="ARBA00022723"/>
    </source>
</evidence>
<feature type="region of interest" description="Disordered" evidence="7">
    <location>
        <begin position="1"/>
        <end position="54"/>
    </location>
</feature>
<dbReference type="PANTHER" id="PTHR47540:SF2">
    <property type="entry name" value="ZN(II)2CYS6 TRANSCRIPTION FACTOR (EUROFUNG)"/>
    <property type="match status" value="1"/>
</dbReference>
<dbReference type="GO" id="GO:0008270">
    <property type="term" value="F:zinc ion binding"/>
    <property type="evidence" value="ECO:0007669"/>
    <property type="project" value="InterPro"/>
</dbReference>
<name>A0A4U7B8D7_9PEZI</name>
<accession>A0A4U7B8D7</accession>
<protein>
    <submittedName>
        <fullName evidence="10">Fungal specific transcription factor domain-containing protein 17</fullName>
    </submittedName>
</protein>
<evidence type="ECO:0000256" key="4">
    <source>
        <dbReference type="ARBA" id="ARBA00023125"/>
    </source>
</evidence>
<feature type="transmembrane region" description="Helical" evidence="8">
    <location>
        <begin position="384"/>
        <end position="401"/>
    </location>
</feature>
<feature type="region of interest" description="Disordered" evidence="7">
    <location>
        <begin position="693"/>
        <end position="736"/>
    </location>
</feature>
<keyword evidence="8" id="KW-0472">Membrane</keyword>
<dbReference type="GO" id="GO:0000981">
    <property type="term" value="F:DNA-binding transcription factor activity, RNA polymerase II-specific"/>
    <property type="evidence" value="ECO:0007669"/>
    <property type="project" value="InterPro"/>
</dbReference>
<feature type="compositionally biased region" description="Basic and acidic residues" evidence="7">
    <location>
        <begin position="37"/>
        <end position="50"/>
    </location>
</feature>
<dbReference type="AlphaFoldDB" id="A0A4U7B8D7"/>
<evidence type="ECO:0000256" key="7">
    <source>
        <dbReference type="SAM" id="MobiDB-lite"/>
    </source>
</evidence>
<dbReference type="GO" id="GO:0043565">
    <property type="term" value="F:sequence-specific DNA binding"/>
    <property type="evidence" value="ECO:0007669"/>
    <property type="project" value="TreeGrafter"/>
</dbReference>
<keyword evidence="3" id="KW-0805">Transcription regulation</keyword>
<evidence type="ECO:0000256" key="1">
    <source>
        <dbReference type="ARBA" id="ARBA00004123"/>
    </source>
</evidence>
<dbReference type="PROSITE" id="PS00463">
    <property type="entry name" value="ZN2_CY6_FUNGAL_1"/>
    <property type="match status" value="1"/>
</dbReference>
<dbReference type="SMART" id="SM00066">
    <property type="entry name" value="GAL4"/>
    <property type="match status" value="1"/>
</dbReference>
<reference evidence="10 11" key="1">
    <citation type="submission" date="2018-02" db="EMBL/GenBank/DDBJ databases">
        <title>Draft genome sequences of Elsinoe sp., causing black scab on jojoba.</title>
        <authorList>
            <person name="Stodart B."/>
            <person name="Jeffress S."/>
            <person name="Ash G."/>
            <person name="Arun Chinnappa K."/>
        </authorList>
    </citation>
    <scope>NUCLEOTIDE SEQUENCE [LARGE SCALE GENOMIC DNA]</scope>
    <source>
        <strain evidence="10 11">Hillstone_2</strain>
    </source>
</reference>
<dbReference type="CDD" id="cd12148">
    <property type="entry name" value="fungal_TF_MHR"/>
    <property type="match status" value="1"/>
</dbReference>
<keyword evidence="2" id="KW-0479">Metal-binding</keyword>
<evidence type="ECO:0000256" key="6">
    <source>
        <dbReference type="ARBA" id="ARBA00023242"/>
    </source>
</evidence>
<keyword evidence="4" id="KW-0238">DNA-binding</keyword>
<sequence length="790" mass="88398">MAPSDAGSDPLQSANHFLPANTVPVANDPSLASSETATKRQRLETPETRQRSKVTRACDSCKARKARCTGEQPCQSCTRRKIACRYETVYSRGKSPPPRRRTSEALDQPSHTPQSASLNGHRLVSNSSPIALSTGNPRTDSSSLETRAIRGHTDQDTLQYGDGDTSLHVVLQTHGQNGTTTEPPSRASPGLDVAGQYTDNTSGISFLQRAWHRISKNANSQVGSRQLGGDEDTQLLVHAGDKGFAEPLPLQLPSLTRADDLLALYFDICMATYRMLHRPTVTNWLRRMLQHNVDSAPISVGVGHAKAAVTLSVLAIASLHDEKSQNGTTPLSAENLPSSPYSDNLFCEAVRLTDTETGFPTLESVQARLIQVLFLFMSCRFNQAWYVFGHACQIIFALGLHRRNDRRRASRMQARDFVNEQCRSRTFWAAYTLDKHLSVVFGRPQHFHDNDIDQVFPELVNDEDMSVDGPSRNRTGDCHIEALVAHARLAQINEKILQDVYSIRHVPNYERIAASHRLGAELRNWKVSLPPMFHAINPNSLIPSFRRQAQSLDLSYCHAVMLVHRPFLLKDLEREGKEARSMASQSIAECISAAEFVLDMVDRQAQEGSLFHAFWWMHYVCFNALVVIYVWTIQESKVSAMSEELRRIIQSAERCLGHLAQATASNSPSRKYSIILQELRAEAKRKMRKAVDKQQDSIQQSVQRMEPHSGTNNSFDTSSRHLESQGQVYDHPFSSPADTNDSGLMPFLYDWQASDWLDLDSSAFDSFLNVELQTEGHSLGLMNESIPDTM</sequence>
<feature type="transmembrane region" description="Helical" evidence="8">
    <location>
        <begin position="613"/>
        <end position="632"/>
    </location>
</feature>
<feature type="region of interest" description="Disordered" evidence="7">
    <location>
        <begin position="90"/>
        <end position="161"/>
    </location>
</feature>
<dbReference type="EMBL" id="PTQR01000021">
    <property type="protein sequence ID" value="TKX25991.1"/>
    <property type="molecule type" value="Genomic_DNA"/>
</dbReference>
<keyword evidence="8" id="KW-1133">Transmembrane helix</keyword>
<dbReference type="PANTHER" id="PTHR47540">
    <property type="entry name" value="THIAMINE REPRESSIBLE GENES REGULATORY PROTEIN THI5"/>
    <property type="match status" value="1"/>
</dbReference>
<dbReference type="Proteomes" id="UP000308133">
    <property type="component" value="Unassembled WGS sequence"/>
</dbReference>
<dbReference type="SUPFAM" id="SSF57701">
    <property type="entry name" value="Zn2/Cys6 DNA-binding domain"/>
    <property type="match status" value="1"/>
</dbReference>
<feature type="compositionally biased region" description="Polar residues" evidence="7">
    <location>
        <begin position="109"/>
        <end position="145"/>
    </location>
</feature>
<evidence type="ECO:0000259" key="9">
    <source>
        <dbReference type="PROSITE" id="PS50048"/>
    </source>
</evidence>
<organism evidence="10 11">
    <name type="scientific">Elsinoe australis</name>
    <dbReference type="NCBI Taxonomy" id="40998"/>
    <lineage>
        <taxon>Eukaryota</taxon>
        <taxon>Fungi</taxon>
        <taxon>Dikarya</taxon>
        <taxon>Ascomycota</taxon>
        <taxon>Pezizomycotina</taxon>
        <taxon>Dothideomycetes</taxon>
        <taxon>Dothideomycetidae</taxon>
        <taxon>Myriangiales</taxon>
        <taxon>Elsinoaceae</taxon>
        <taxon>Elsinoe</taxon>
    </lineage>
</organism>
<dbReference type="GO" id="GO:0045944">
    <property type="term" value="P:positive regulation of transcription by RNA polymerase II"/>
    <property type="evidence" value="ECO:0007669"/>
    <property type="project" value="TreeGrafter"/>
</dbReference>
<dbReference type="GO" id="GO:0006351">
    <property type="term" value="P:DNA-templated transcription"/>
    <property type="evidence" value="ECO:0007669"/>
    <property type="project" value="InterPro"/>
</dbReference>